<evidence type="ECO:0000256" key="1">
    <source>
        <dbReference type="ARBA" id="ARBA00022603"/>
    </source>
</evidence>
<dbReference type="Gene3D" id="3.40.50.150">
    <property type="entry name" value="Vaccinia Virus protein VP39"/>
    <property type="match status" value="1"/>
</dbReference>
<dbReference type="InterPro" id="IPR002792">
    <property type="entry name" value="TRAM_dom"/>
</dbReference>
<feature type="active site" evidence="5">
    <location>
        <position position="391"/>
    </location>
</feature>
<evidence type="ECO:0000259" key="6">
    <source>
        <dbReference type="PROSITE" id="PS50926"/>
    </source>
</evidence>
<dbReference type="KEGG" id="mama:GII36_02630"/>
<dbReference type="PROSITE" id="PS51687">
    <property type="entry name" value="SAM_MT_RNA_M5U"/>
    <property type="match status" value="1"/>
</dbReference>
<dbReference type="SUPFAM" id="SSF53335">
    <property type="entry name" value="S-adenosyl-L-methionine-dependent methyltransferases"/>
    <property type="match status" value="1"/>
</dbReference>
<feature type="binding site" evidence="4">
    <location>
        <position position="300"/>
    </location>
    <ligand>
        <name>S-adenosyl-L-methionine</name>
        <dbReference type="ChEBI" id="CHEBI:59789"/>
    </ligand>
</feature>
<gene>
    <name evidence="7" type="ORF">GII36_02630</name>
</gene>
<organism evidence="7 8">
    <name type="scientific">Candidatus Mycosynbacter amalyticus</name>
    <dbReference type="NCBI Taxonomy" id="2665156"/>
    <lineage>
        <taxon>Bacteria</taxon>
        <taxon>Candidatus Saccharimonadota</taxon>
        <taxon>Candidatus Saccharimonadota incertae sedis</taxon>
        <taxon>Candidatus Mycosynbacter</taxon>
    </lineage>
</organism>
<evidence type="ECO:0000313" key="8">
    <source>
        <dbReference type="Proteomes" id="UP001059824"/>
    </source>
</evidence>
<dbReference type="RefSeq" id="WP_260764257.1">
    <property type="nucleotide sequence ID" value="NZ_CP045921.1"/>
</dbReference>
<feature type="domain" description="TRAM" evidence="6">
    <location>
        <begin position="1"/>
        <end position="61"/>
    </location>
</feature>
<dbReference type="InterPro" id="IPR012340">
    <property type="entry name" value="NA-bd_OB-fold"/>
</dbReference>
<keyword evidence="1 4" id="KW-0489">Methyltransferase</keyword>
<evidence type="ECO:0000313" key="7">
    <source>
        <dbReference type="EMBL" id="QHN42740.1"/>
    </source>
</evidence>
<dbReference type="InterPro" id="IPR010280">
    <property type="entry name" value="U5_MeTrfase_fam"/>
</dbReference>
<evidence type="ECO:0000256" key="2">
    <source>
        <dbReference type="ARBA" id="ARBA00022679"/>
    </source>
</evidence>
<dbReference type="EMBL" id="CP045921">
    <property type="protein sequence ID" value="QHN42740.1"/>
    <property type="molecule type" value="Genomic_DNA"/>
</dbReference>
<evidence type="ECO:0000256" key="5">
    <source>
        <dbReference type="PROSITE-ProRule" id="PRU10015"/>
    </source>
</evidence>
<sequence>MTKKTLNSVEITLSHIVGGGQTIGTLDSGKKCLVWGGLPGEKVVVQPTKAKSSYVEGIVTEVLNTSSERVTPRDPDSYLSTSPWQIMDFASEEHYKSALIEEAFELHDIVLPQPITTYSDSVEYEYRNKVEYSFWFDTATEQLSLAFFRRGSHGKIAIEATSLASPAITAVSRQILAVLNAQQIGGRDLKTLLIRSNRAGQTAWQLYVKNEDFDVASLVPALGNLAQSGEIIYSNPKSPASVITKRLYSGSTIVLDDTILDVPFRYATEGFFQINLPVYEQALRDMGEWVPDGKPAVDMYSGVGTIGLTIGGNNVTLVEVNEHAVREMERNIAELDRTDSAKAVLAASEKALDYITSDTTIIVDPPRAGLHEDVIAKLLEAAPDRIIYLSCNPVTQARDIARLAEVYGIRWHQGYNFFPRTPHIEHLVILNKKPQT</sequence>
<dbReference type="Proteomes" id="UP001059824">
    <property type="component" value="Chromosome"/>
</dbReference>
<dbReference type="Gene3D" id="2.40.50.140">
    <property type="entry name" value="Nucleic acid-binding proteins"/>
    <property type="match status" value="1"/>
</dbReference>
<evidence type="ECO:0000256" key="4">
    <source>
        <dbReference type="PROSITE-ProRule" id="PRU01024"/>
    </source>
</evidence>
<dbReference type="InterPro" id="IPR030390">
    <property type="entry name" value="MeTrfase_TrmA_AS"/>
</dbReference>
<dbReference type="PANTHER" id="PTHR11061">
    <property type="entry name" value="RNA M5U METHYLTRANSFERASE"/>
    <property type="match status" value="1"/>
</dbReference>
<keyword evidence="2 4" id="KW-0808">Transferase</keyword>
<evidence type="ECO:0000256" key="3">
    <source>
        <dbReference type="ARBA" id="ARBA00022691"/>
    </source>
</evidence>
<protein>
    <submittedName>
        <fullName evidence="7">TRAM domain-containing protein</fullName>
    </submittedName>
</protein>
<dbReference type="GO" id="GO:0070041">
    <property type="term" value="F:rRNA (uridine-C5-)-methyltransferase activity"/>
    <property type="evidence" value="ECO:0007669"/>
    <property type="project" value="TreeGrafter"/>
</dbReference>
<reference evidence="7" key="1">
    <citation type="journal article" date="2021" name="Nat. Microbiol.">
        <title>Cocultivation of an ultrasmall environmental parasitic bacterium with lytic ability against bacteria associated with wastewater foams.</title>
        <authorList>
            <person name="Batinovic S."/>
            <person name="Rose J.J.A."/>
            <person name="Ratcliffe J."/>
            <person name="Seviour R.J."/>
            <person name="Petrovski S."/>
        </authorList>
    </citation>
    <scope>NUCLEOTIDE SEQUENCE</scope>
    <source>
        <strain evidence="7">JR1</strain>
    </source>
</reference>
<keyword evidence="3 4" id="KW-0949">S-adenosyl-L-methionine</keyword>
<dbReference type="GO" id="GO:0070475">
    <property type="term" value="P:rRNA base methylation"/>
    <property type="evidence" value="ECO:0007669"/>
    <property type="project" value="TreeGrafter"/>
</dbReference>
<dbReference type="Pfam" id="PF05958">
    <property type="entry name" value="tRNA_U5-meth_tr"/>
    <property type="match status" value="1"/>
</dbReference>
<proteinExistence type="inferred from homology"/>
<dbReference type="InterPro" id="IPR029063">
    <property type="entry name" value="SAM-dependent_MTases_sf"/>
</dbReference>
<name>A0A857MQ11_9BACT</name>
<dbReference type="PROSITE" id="PS50926">
    <property type="entry name" value="TRAM"/>
    <property type="match status" value="1"/>
</dbReference>
<keyword evidence="8" id="KW-1185">Reference proteome</keyword>
<feature type="binding site" evidence="4">
    <location>
        <position position="364"/>
    </location>
    <ligand>
        <name>S-adenosyl-L-methionine</name>
        <dbReference type="ChEBI" id="CHEBI:59789"/>
    </ligand>
</feature>
<accession>A0A857MQ11</accession>
<dbReference type="Gene3D" id="2.40.50.1070">
    <property type="match status" value="1"/>
</dbReference>
<feature type="active site" description="Nucleophile" evidence="4">
    <location>
        <position position="391"/>
    </location>
</feature>
<dbReference type="PANTHER" id="PTHR11061:SF30">
    <property type="entry name" value="TRNA (URACIL(54)-C(5))-METHYLTRANSFERASE"/>
    <property type="match status" value="1"/>
</dbReference>
<feature type="binding site" evidence="4">
    <location>
        <position position="319"/>
    </location>
    <ligand>
        <name>S-adenosyl-L-methionine</name>
        <dbReference type="ChEBI" id="CHEBI:59789"/>
    </ligand>
</feature>
<comment type="similarity">
    <text evidence="4">Belongs to the class I-like SAM-binding methyltransferase superfamily. RNA M5U methyltransferase family.</text>
</comment>
<feature type="binding site" evidence="4">
    <location>
        <position position="273"/>
    </location>
    <ligand>
        <name>S-adenosyl-L-methionine</name>
        <dbReference type="ChEBI" id="CHEBI:59789"/>
    </ligand>
</feature>
<dbReference type="AlphaFoldDB" id="A0A857MQ11"/>
<dbReference type="PROSITE" id="PS01230">
    <property type="entry name" value="TRMA_1"/>
    <property type="match status" value="1"/>
</dbReference>